<evidence type="ECO:0000313" key="2">
    <source>
        <dbReference type="Proteomes" id="UP000825799"/>
    </source>
</evidence>
<keyword evidence="2" id="KW-1185">Reference proteome</keyword>
<proteinExistence type="predicted"/>
<reference evidence="1 2" key="1">
    <citation type="submission" date="2021-08" db="EMBL/GenBank/DDBJ databases">
        <title>Devosia salina sp. nov., isolated from the South China Sea sediment.</title>
        <authorList>
            <person name="Zhou Z."/>
        </authorList>
    </citation>
    <scope>NUCLEOTIDE SEQUENCE [LARGE SCALE GENOMIC DNA]</scope>
    <source>
        <strain evidence="1 2">SCS-3</strain>
    </source>
</reference>
<gene>
    <name evidence="1" type="ORF">K1X15_17560</name>
</gene>
<name>A0ABX8WBY9_9HYPH</name>
<dbReference type="RefSeq" id="WP_220304877.1">
    <property type="nucleotide sequence ID" value="NZ_CP080590.1"/>
</dbReference>
<dbReference type="EMBL" id="CP080590">
    <property type="protein sequence ID" value="QYO76388.1"/>
    <property type="molecule type" value="Genomic_DNA"/>
</dbReference>
<organism evidence="1 2">
    <name type="scientific">Devosia salina</name>
    <dbReference type="NCBI Taxonomy" id="2860336"/>
    <lineage>
        <taxon>Bacteria</taxon>
        <taxon>Pseudomonadati</taxon>
        <taxon>Pseudomonadota</taxon>
        <taxon>Alphaproteobacteria</taxon>
        <taxon>Hyphomicrobiales</taxon>
        <taxon>Devosiaceae</taxon>
        <taxon>Devosia</taxon>
    </lineage>
</organism>
<protein>
    <recommendedName>
        <fullName evidence="3">Pentapeptide repeat-containing protein</fullName>
    </recommendedName>
</protein>
<sequence length="168" mass="18374">MSETNFTADCSQCFGLCCTALSFERSNQFGHDKLGGEPCQYLQRDFRCRIHAQREALGYGGCEAFDCLGAGQRASAAFAGLNWQRDTGIARRLYARFSQLLLLQEMRQALETAATLDISPAQHAQRRELLARLSQEADGASRDVTDTALAVLGDGKSFLRSLAATLAD</sequence>
<evidence type="ECO:0000313" key="1">
    <source>
        <dbReference type="EMBL" id="QYO76388.1"/>
    </source>
</evidence>
<evidence type="ECO:0008006" key="3">
    <source>
        <dbReference type="Google" id="ProtNLM"/>
    </source>
</evidence>
<accession>A0ABX8WBY9</accession>
<dbReference type="Proteomes" id="UP000825799">
    <property type="component" value="Chromosome"/>
</dbReference>